<comment type="caution">
    <text evidence="2">The sequence shown here is derived from an EMBL/GenBank/DDBJ whole genome shotgun (WGS) entry which is preliminary data.</text>
</comment>
<protein>
    <submittedName>
        <fullName evidence="2">Uncharacterized protein</fullName>
    </submittedName>
</protein>
<organism evidence="2 3">
    <name type="scientific">Catellatospora chokoriensis</name>
    <dbReference type="NCBI Taxonomy" id="310353"/>
    <lineage>
        <taxon>Bacteria</taxon>
        <taxon>Bacillati</taxon>
        <taxon>Actinomycetota</taxon>
        <taxon>Actinomycetes</taxon>
        <taxon>Micromonosporales</taxon>
        <taxon>Micromonosporaceae</taxon>
        <taxon>Catellatospora</taxon>
    </lineage>
</organism>
<dbReference type="Proteomes" id="UP000619293">
    <property type="component" value="Unassembled WGS sequence"/>
</dbReference>
<name>A0A8J3NSI9_9ACTN</name>
<dbReference type="AlphaFoldDB" id="A0A8J3NSI9"/>
<evidence type="ECO:0000256" key="1">
    <source>
        <dbReference type="SAM" id="SignalP"/>
    </source>
</evidence>
<keyword evidence="3" id="KW-1185">Reference proteome</keyword>
<sequence>MHRNWRIAVGVFATAAGIAMAAPASAVTWGSASLPYYVWEDNVAQGMAHGDFWNKNQQYAQSESWQYDLRAGGESVYVWTDWTYYYAKNGETKYWTDYSDETSHTTSASWSHQNLIEPLNSHSNSARGRVRVCEDHSFSTDPCSTSGYPTFSY</sequence>
<evidence type="ECO:0000313" key="2">
    <source>
        <dbReference type="EMBL" id="GIF89300.1"/>
    </source>
</evidence>
<feature type="signal peptide" evidence="1">
    <location>
        <begin position="1"/>
        <end position="21"/>
    </location>
</feature>
<keyword evidence="1" id="KW-0732">Signal</keyword>
<reference evidence="2 3" key="1">
    <citation type="submission" date="2021-01" db="EMBL/GenBank/DDBJ databases">
        <title>Whole genome shotgun sequence of Catellatospora chokoriensis NBRC 107358.</title>
        <authorList>
            <person name="Komaki H."/>
            <person name="Tamura T."/>
        </authorList>
    </citation>
    <scope>NUCLEOTIDE SEQUENCE [LARGE SCALE GENOMIC DNA]</scope>
    <source>
        <strain evidence="2 3">NBRC 107358</strain>
    </source>
</reference>
<proteinExistence type="predicted"/>
<gene>
    <name evidence="2" type="ORF">Cch02nite_27440</name>
</gene>
<feature type="chain" id="PRO_5035269709" evidence="1">
    <location>
        <begin position="22"/>
        <end position="153"/>
    </location>
</feature>
<accession>A0A8J3NSI9</accession>
<evidence type="ECO:0000313" key="3">
    <source>
        <dbReference type="Proteomes" id="UP000619293"/>
    </source>
</evidence>
<dbReference type="EMBL" id="BONG01000013">
    <property type="protein sequence ID" value="GIF89300.1"/>
    <property type="molecule type" value="Genomic_DNA"/>
</dbReference>